<feature type="compositionally biased region" description="Basic and acidic residues" evidence="1">
    <location>
        <begin position="300"/>
        <end position="317"/>
    </location>
</feature>
<evidence type="ECO:0000256" key="1">
    <source>
        <dbReference type="SAM" id="MobiDB-lite"/>
    </source>
</evidence>
<feature type="compositionally biased region" description="Polar residues" evidence="1">
    <location>
        <begin position="777"/>
        <end position="835"/>
    </location>
</feature>
<name>A0A7S2RWQ7_9STRA</name>
<dbReference type="AlphaFoldDB" id="A0A7S2RWQ7"/>
<feature type="compositionally biased region" description="Basic and acidic residues" evidence="1">
    <location>
        <begin position="359"/>
        <end position="373"/>
    </location>
</feature>
<proteinExistence type="predicted"/>
<feature type="compositionally biased region" description="Basic and acidic residues" evidence="1">
    <location>
        <begin position="473"/>
        <end position="482"/>
    </location>
</feature>
<organism evidence="3">
    <name type="scientific">Mucochytrium quahogii</name>
    <dbReference type="NCBI Taxonomy" id="96639"/>
    <lineage>
        <taxon>Eukaryota</taxon>
        <taxon>Sar</taxon>
        <taxon>Stramenopiles</taxon>
        <taxon>Bigyra</taxon>
        <taxon>Labyrinthulomycetes</taxon>
        <taxon>Thraustochytrida</taxon>
        <taxon>Thraustochytriidae</taxon>
        <taxon>Mucochytrium</taxon>
    </lineage>
</organism>
<feature type="compositionally biased region" description="Polar residues" evidence="1">
    <location>
        <begin position="732"/>
        <end position="742"/>
    </location>
</feature>
<feature type="compositionally biased region" description="Polar residues" evidence="1">
    <location>
        <begin position="212"/>
        <end position="224"/>
    </location>
</feature>
<keyword evidence="2" id="KW-0732">Signal</keyword>
<feature type="compositionally biased region" description="Basic and acidic residues" evidence="1">
    <location>
        <begin position="327"/>
        <end position="348"/>
    </location>
</feature>
<dbReference type="EMBL" id="HBHK01012459">
    <property type="protein sequence ID" value="CAD9682784.1"/>
    <property type="molecule type" value="Transcribed_RNA"/>
</dbReference>
<feature type="compositionally biased region" description="Basic and acidic residues" evidence="1">
    <location>
        <begin position="262"/>
        <end position="293"/>
    </location>
</feature>
<feature type="compositionally biased region" description="Basic and acidic residues" evidence="1">
    <location>
        <begin position="505"/>
        <end position="537"/>
    </location>
</feature>
<feature type="signal peptide" evidence="2">
    <location>
        <begin position="1"/>
        <end position="19"/>
    </location>
</feature>
<feature type="compositionally biased region" description="Basic and acidic residues" evidence="1">
    <location>
        <begin position="592"/>
        <end position="606"/>
    </location>
</feature>
<evidence type="ECO:0000313" key="3">
    <source>
        <dbReference type="EMBL" id="CAD9682784.1"/>
    </source>
</evidence>
<dbReference type="PROSITE" id="PS51257">
    <property type="entry name" value="PROKAR_LIPOPROTEIN"/>
    <property type="match status" value="1"/>
</dbReference>
<feature type="chain" id="PRO_5030967964" evidence="2">
    <location>
        <begin position="20"/>
        <end position="987"/>
    </location>
</feature>
<feature type="compositionally biased region" description="Basic and acidic residues" evidence="1">
    <location>
        <begin position="683"/>
        <end position="701"/>
    </location>
</feature>
<feature type="compositionally biased region" description="Basic and acidic residues" evidence="1">
    <location>
        <begin position="419"/>
        <end position="462"/>
    </location>
</feature>
<feature type="region of interest" description="Disordered" evidence="1">
    <location>
        <begin position="44"/>
        <end position="66"/>
    </location>
</feature>
<feature type="compositionally biased region" description="Polar residues" evidence="1">
    <location>
        <begin position="714"/>
        <end position="724"/>
    </location>
</feature>
<reference evidence="3" key="1">
    <citation type="submission" date="2021-01" db="EMBL/GenBank/DDBJ databases">
        <authorList>
            <person name="Corre E."/>
            <person name="Pelletier E."/>
            <person name="Niang G."/>
            <person name="Scheremetjew M."/>
            <person name="Finn R."/>
            <person name="Kale V."/>
            <person name="Holt S."/>
            <person name="Cochrane G."/>
            <person name="Meng A."/>
            <person name="Brown T."/>
            <person name="Cohen L."/>
        </authorList>
    </citation>
    <scope>NUCLEOTIDE SEQUENCE</scope>
    <source>
        <strain evidence="3">NY070348D</strain>
    </source>
</reference>
<accession>A0A7S2RWQ7</accession>
<evidence type="ECO:0000256" key="2">
    <source>
        <dbReference type="SAM" id="SignalP"/>
    </source>
</evidence>
<feature type="compositionally biased region" description="Basic and acidic residues" evidence="1">
    <location>
        <begin position="837"/>
        <end position="862"/>
    </location>
</feature>
<feature type="region of interest" description="Disordered" evidence="1">
    <location>
        <begin position="181"/>
        <end position="864"/>
    </location>
</feature>
<protein>
    <submittedName>
        <fullName evidence="3">Uncharacterized protein</fullName>
    </submittedName>
</protein>
<gene>
    <name evidence="3" type="ORF">QSP1433_LOCUS7830</name>
</gene>
<feature type="compositionally biased region" description="Basic and acidic residues" evidence="1">
    <location>
        <begin position="565"/>
        <end position="576"/>
    </location>
</feature>
<sequence>MRLGQLVIGACVLIGLGCSQTVENQQPSEPRKALRRLGMAQEDIRNGKSTVGMNAGGLKGIQDDLSDKTEQSPIDLTAGGFQGMDDGLKTESEPEGLNDDQLIDTAERIISTTKQDETYPNDIEKEAGHDVPNRLPLNEKIDDKLKGHTAAIDQVNNGAGVDSEAVAALKASLIETHENVAKSESSKASSDSSFELTVEQPKAGQDTVESDGASNHDSQSSESENIGLVGDKENGKQSLDTKGLRQPSNEVYDFNGTAAKNETYHPKEEVHETGSNEKESRAGKTNEEERPAMDLDGVPDENHDSTSENEANKEVMADKVGPISNDTLHDETQEKGLPETGDSKDKLIKPNMNAVAEENQNKRSRVEGDKIPDTDQGPTSEEKEKADIASENAISKGKSQIETGENMPAGIGNSQNESNIEKSIIEKVSQEERPTEEAGRVSDKAFSSEKQDQVDAKNKVSEEQQALVSEQDDTVKNDDLYKKIPNSGEGPSEGENDANSPVHASLDKNAEEKEHLAEVVNRNDRPAGDEHDYKGKFGGEIATETEPGDEGRVSPLGAETIQVLPKEKDDEKDKRPASPATEPEDSNTMFPEGHDKESESLLEKNDGLVGQDSTEHLPKSPTYKQDAGSGGNSKAKGPSSGAVPSKNDRPQEAVSNENKSGPEDSEMGEAKKVEDADVGPQTGHKEASGDIKLHDEARDYAVNDGDYAAEPNDADQTSNDNSSFDIKKNEDASSNAKQSTHVQSDREPWTITENANVESDGEQSPPHLKSDSEWTMPENTNVESDIEQSSPHAKSGSEQWTRSENTDMQPGSEQYPTHGQSESEAWTRTENTNVESGGEKNTEDKQQVHEMDNTSTSDKDGTESDLLLGEEFPTVVQTENAKPWGSSSQSEDVDASLRVSSVMYASDRDVPSLGMFFILFVSLCICVVGAKKLLAFTSESTGYESLPTHENSSLRKRRAFSGGNSTQVHGSSSLNGLPITPDVIKLN</sequence>